<keyword evidence="4" id="KW-0804">Transcription</keyword>
<name>A0ABY7QBH5_9ACTN</name>
<feature type="domain" description="RNA polymerase sigma-70" evidence="6">
    <location>
        <begin position="284"/>
        <end position="297"/>
    </location>
</feature>
<dbReference type="InterPro" id="IPR050239">
    <property type="entry name" value="Sigma-70_RNA_pol_init_factors"/>
</dbReference>
<evidence type="ECO:0000256" key="3">
    <source>
        <dbReference type="ARBA" id="ARBA00023125"/>
    </source>
</evidence>
<dbReference type="InterPro" id="IPR009042">
    <property type="entry name" value="RNA_pol_sigma70_r1_2"/>
</dbReference>
<dbReference type="InterPro" id="IPR007630">
    <property type="entry name" value="RNA_pol_sigma70_r4"/>
</dbReference>
<dbReference type="Gene3D" id="1.10.601.10">
    <property type="entry name" value="RNA Polymerase Primary Sigma Factor"/>
    <property type="match status" value="1"/>
</dbReference>
<evidence type="ECO:0000313" key="8">
    <source>
        <dbReference type="Proteomes" id="UP001212821"/>
    </source>
</evidence>
<evidence type="ECO:0000256" key="5">
    <source>
        <dbReference type="SAM" id="MobiDB-lite"/>
    </source>
</evidence>
<dbReference type="NCBIfam" id="TIGR02937">
    <property type="entry name" value="sigma70-ECF"/>
    <property type="match status" value="1"/>
</dbReference>
<dbReference type="PANTHER" id="PTHR30603">
    <property type="entry name" value="RNA POLYMERASE SIGMA FACTOR RPO"/>
    <property type="match status" value="1"/>
</dbReference>
<dbReference type="InterPro" id="IPR014284">
    <property type="entry name" value="RNA_pol_sigma-70_dom"/>
</dbReference>
<evidence type="ECO:0000256" key="2">
    <source>
        <dbReference type="ARBA" id="ARBA00023082"/>
    </source>
</evidence>
<dbReference type="InterPro" id="IPR007627">
    <property type="entry name" value="RNA_pol_sigma70_r2"/>
</dbReference>
<proteinExistence type="predicted"/>
<dbReference type="PROSITE" id="PS00715">
    <property type="entry name" value="SIGMA70_1"/>
    <property type="match status" value="1"/>
</dbReference>
<dbReference type="Proteomes" id="UP001212821">
    <property type="component" value="Chromosome"/>
</dbReference>
<organism evidence="7 8">
    <name type="scientific">Kitasatospora cathayae</name>
    <dbReference type="NCBI Taxonomy" id="3004092"/>
    <lineage>
        <taxon>Bacteria</taxon>
        <taxon>Bacillati</taxon>
        <taxon>Actinomycetota</taxon>
        <taxon>Actinomycetes</taxon>
        <taxon>Kitasatosporales</taxon>
        <taxon>Streptomycetaceae</taxon>
        <taxon>Kitasatospora</taxon>
    </lineage>
</organism>
<dbReference type="Pfam" id="PF04542">
    <property type="entry name" value="Sigma70_r2"/>
    <property type="match status" value="1"/>
</dbReference>
<keyword evidence="3" id="KW-0238">DNA-binding</keyword>
<dbReference type="SUPFAM" id="SSF88659">
    <property type="entry name" value="Sigma3 and sigma4 domains of RNA polymerase sigma factors"/>
    <property type="match status" value="1"/>
</dbReference>
<evidence type="ECO:0000256" key="1">
    <source>
        <dbReference type="ARBA" id="ARBA00023015"/>
    </source>
</evidence>
<dbReference type="InterPro" id="IPR013325">
    <property type="entry name" value="RNA_pol_sigma_r2"/>
</dbReference>
<gene>
    <name evidence="7" type="ORF">O1G21_31710</name>
</gene>
<protein>
    <submittedName>
        <fullName evidence="7">Sigma-70 family RNA polymerase sigma factor</fullName>
    </submittedName>
</protein>
<dbReference type="InterPro" id="IPR013324">
    <property type="entry name" value="RNA_pol_sigma_r3/r4-like"/>
</dbReference>
<sequence length="509" mass="55818">MRSLDANVRRALVEAAGSSRILTMPGIRPVVQRFSVGPEDLLRLLAEVRAQGVAIPPELAGSLPTIRTRPSGETLPAAHAHAEAMPLPDQRPWPRSPDPEAPTRITFLLTLPPGARLDYSAMSLKDLSPHLEPASSEKVTAAPVHEPSTDRPAPGSPVPSRTSASTVTDPAVVEEPEDEPDLDGSGSPRSLADELFNLYQRQISTAQLLNAKTERDLAQRIEAGLLAHELLEANGPKMPPRLRRELKQLIARGTAAFEHFVTANLRLVTSIAWRHQGRGLDLLDLVQEGNLGLIRAVQKFDHTQGNRFSTYATWWIRQSISRALADSGRTIRLPVHLVDNLNQIKRAVRELGLDSASADPEAVAARVGIAPDEVTRLLRHDRPCASTDAFLAADCEDVLLDQVDRSVVGHQEEAYLCGLTPEEVDGLLGQLPDREEHVLRRRFGFSGEPATLEAIGNELGVTRERIRQLEGKGLTKVEHALLERKGVLHHPLPTEVESTPKRRARKARS</sequence>
<evidence type="ECO:0000256" key="4">
    <source>
        <dbReference type="ARBA" id="ARBA00023163"/>
    </source>
</evidence>
<feature type="compositionally biased region" description="Acidic residues" evidence="5">
    <location>
        <begin position="172"/>
        <end position="182"/>
    </location>
</feature>
<dbReference type="PANTHER" id="PTHR30603:SF60">
    <property type="entry name" value="RNA POLYMERASE SIGMA FACTOR RPOD"/>
    <property type="match status" value="1"/>
</dbReference>
<dbReference type="SUPFAM" id="SSF88946">
    <property type="entry name" value="Sigma2 domain of RNA polymerase sigma factors"/>
    <property type="match status" value="1"/>
</dbReference>
<evidence type="ECO:0000259" key="6">
    <source>
        <dbReference type="PROSITE" id="PS00715"/>
    </source>
</evidence>
<keyword evidence="1" id="KW-0805">Transcription regulation</keyword>
<feature type="region of interest" description="Disordered" evidence="5">
    <location>
        <begin position="488"/>
        <end position="509"/>
    </location>
</feature>
<dbReference type="CDD" id="cd06171">
    <property type="entry name" value="Sigma70_r4"/>
    <property type="match status" value="1"/>
</dbReference>
<dbReference type="Gene3D" id="1.10.10.10">
    <property type="entry name" value="Winged helix-like DNA-binding domain superfamily/Winged helix DNA-binding domain"/>
    <property type="match status" value="1"/>
</dbReference>
<dbReference type="InterPro" id="IPR036388">
    <property type="entry name" value="WH-like_DNA-bd_sf"/>
</dbReference>
<feature type="region of interest" description="Disordered" evidence="5">
    <location>
        <begin position="132"/>
        <end position="190"/>
    </location>
</feature>
<evidence type="ECO:0000313" key="7">
    <source>
        <dbReference type="EMBL" id="WBP89962.1"/>
    </source>
</evidence>
<dbReference type="InterPro" id="IPR000943">
    <property type="entry name" value="RNA_pol_sigma70"/>
</dbReference>
<keyword evidence="8" id="KW-1185">Reference proteome</keyword>
<keyword evidence="2" id="KW-0731">Sigma factor</keyword>
<dbReference type="Pfam" id="PF04545">
    <property type="entry name" value="Sigma70_r4"/>
    <property type="match status" value="1"/>
</dbReference>
<dbReference type="EMBL" id="CP115450">
    <property type="protein sequence ID" value="WBP89962.1"/>
    <property type="molecule type" value="Genomic_DNA"/>
</dbReference>
<dbReference type="PRINTS" id="PR00046">
    <property type="entry name" value="SIGMA70FCT"/>
</dbReference>
<accession>A0ABY7QBH5</accession>
<reference evidence="8" key="1">
    <citation type="submission" date="2022-12" db="EMBL/GenBank/DDBJ databases">
        <authorList>
            <person name="Mo P."/>
        </authorList>
    </citation>
    <scope>NUCLEOTIDE SEQUENCE [LARGE SCALE GENOMIC DNA]</scope>
    <source>
        <strain evidence="8">HUAS 3-15</strain>
    </source>
</reference>
<dbReference type="Pfam" id="PF00140">
    <property type="entry name" value="Sigma70_r1_2"/>
    <property type="match status" value="1"/>
</dbReference>
<dbReference type="RefSeq" id="WP_270148477.1">
    <property type="nucleotide sequence ID" value="NZ_CP115450.1"/>
</dbReference>